<dbReference type="Gene3D" id="3.30.420.10">
    <property type="entry name" value="Ribonuclease H-like superfamily/Ribonuclease H"/>
    <property type="match status" value="2"/>
</dbReference>
<dbReference type="InterPro" id="IPR006172">
    <property type="entry name" value="DNA-dir_DNA_pol_B"/>
</dbReference>
<organism evidence="12">
    <name type="scientific">viral metagenome</name>
    <dbReference type="NCBI Taxonomy" id="1070528"/>
    <lineage>
        <taxon>unclassified sequences</taxon>
        <taxon>metagenomes</taxon>
        <taxon>organismal metagenomes</taxon>
    </lineage>
</organism>
<feature type="domain" description="DNA-directed DNA polymerase family B exonuclease" evidence="11">
    <location>
        <begin position="436"/>
        <end position="599"/>
    </location>
</feature>
<dbReference type="PRINTS" id="PR00106">
    <property type="entry name" value="DNAPOLB"/>
</dbReference>
<evidence type="ECO:0000256" key="7">
    <source>
        <dbReference type="ARBA" id="ARBA00049244"/>
    </source>
</evidence>
<keyword evidence="3" id="KW-0808">Transferase</keyword>
<dbReference type="InterPro" id="IPR006133">
    <property type="entry name" value="DNA-dir_DNA_pol_B_exonuc"/>
</dbReference>
<feature type="coiled-coil region" evidence="8">
    <location>
        <begin position="1263"/>
        <end position="1290"/>
    </location>
</feature>
<reference evidence="12" key="1">
    <citation type="journal article" date="2020" name="Nature">
        <title>Giant virus diversity and host interactions through global metagenomics.</title>
        <authorList>
            <person name="Schulz F."/>
            <person name="Roux S."/>
            <person name="Paez-Espino D."/>
            <person name="Jungbluth S."/>
            <person name="Walsh D.A."/>
            <person name="Denef V.J."/>
            <person name="McMahon K.D."/>
            <person name="Konstantinidis K.T."/>
            <person name="Eloe-Fadrosh E.A."/>
            <person name="Kyrpides N.C."/>
            <person name="Woyke T."/>
        </authorList>
    </citation>
    <scope>NUCLEOTIDE SEQUENCE</scope>
    <source>
        <strain evidence="12">GVMAG-M-3300023179-90</strain>
    </source>
</reference>
<evidence type="ECO:0000259" key="11">
    <source>
        <dbReference type="Pfam" id="PF03104"/>
    </source>
</evidence>
<dbReference type="Gene3D" id="3.90.1600.10">
    <property type="entry name" value="Palm domain of DNA polymerase"/>
    <property type="match status" value="1"/>
</dbReference>
<dbReference type="GO" id="GO:0003677">
    <property type="term" value="F:DNA binding"/>
    <property type="evidence" value="ECO:0007669"/>
    <property type="project" value="UniProtKB-KW"/>
</dbReference>
<keyword evidence="4" id="KW-0548">Nucleotidyltransferase</keyword>
<dbReference type="Gene3D" id="1.10.287.690">
    <property type="entry name" value="Helix hairpin bin"/>
    <property type="match status" value="1"/>
</dbReference>
<dbReference type="GO" id="GO:0045004">
    <property type="term" value="P:DNA replication proofreading"/>
    <property type="evidence" value="ECO:0007669"/>
    <property type="project" value="TreeGrafter"/>
</dbReference>
<accession>A0A6C0HB36</accession>
<dbReference type="PANTHER" id="PTHR10322:SF23">
    <property type="entry name" value="DNA POLYMERASE DELTA CATALYTIC SUBUNIT"/>
    <property type="match status" value="1"/>
</dbReference>
<dbReference type="SMART" id="SM00486">
    <property type="entry name" value="POLBc"/>
    <property type="match status" value="1"/>
</dbReference>
<dbReference type="Pfam" id="PF03104">
    <property type="entry name" value="DNA_pol_B_exo1"/>
    <property type="match status" value="2"/>
</dbReference>
<dbReference type="InterPro" id="IPR036397">
    <property type="entry name" value="RNaseH_sf"/>
</dbReference>
<dbReference type="SUPFAM" id="SSF53098">
    <property type="entry name" value="Ribonuclease H-like"/>
    <property type="match status" value="1"/>
</dbReference>
<sequence>MTDEIVVGKTVKKVVKTKNFTQSFRLMDFHIYDEKNADDDDAATPMYGKTPYQKTDNLQFIIQMFGVNETGETCCIYITDFKPFFYVKVGDLWQQSQVALLLKEIRDNIDERFRPSILDAELVEYNKLYGFSAGKQNKFVKFTFKNTTAMNKVKSLWYEYITLKNGNSERKSKKFIFKGVKLELYESNIPPLLRYFHIYNISPSGWVSVQSSRCKSSSIKTTTCTYEFICNIDQITPMVDKEERVPYKICSFDIEASSSHGDFPIPVKTYKRLATNIVDVFIKQRQFLDVNKSKTLLDKTILTAFEYDRFEDIDIVYPKIKPSKEKVKYLTKILVEESMEKAKKANTDEDNSELLTIDTMFERIKELQQQGGSGEDGGDGDEEDENEGLVQESSYPNYNKKDKKIKTEKNATVIDILLSENYDRDEKIQITNEVLTRLFPRLEGDKVTFIGSTFMRYGEPETYLNHCVVLGSCDPVDGAVIESVDDENDLLMKWTELIQKENPDIIIGYNIFGFDYEFMFRRAQENHCEKEFLLLSRKHGELCGKLNKEGQVEIENTKMAIASGEYDLRFFKMTGRLQIDMYAYLRRDFNLGSYKLDDVAAQFISDDVKKFVHAFDVNHGEVTELFSQNLTGLHVGDYIHIELTGFTADYYKDGKKFKVLNIERNREVTENYKGKEVTNKYNVITIEGHEDFDKTKSIKWGTAKDDVTPQDIFRLANGDARDRAVVAKYCIQDCNLVHHLMNKIDVLTGYVEMARICSVPISFLVFRGQGIKLTSYVAKKCREKNTLMPDLEKFDSGEGYEGAIVLPPKCSMYMDNPVACVDYSSLYPSSMISQNLSHDSKVWTKEYNLQGELIKITGEMDGSGNFIYDNLPEYEYIDLEFDTYRYIRKTPTSRAEKTKCGKMICRWAQFPHDKKGIMPSILEELLKARSDTRKMIKTEKDPFMQNILDKRQLGYKVTANSLYGQCGSRTSTFYEKDVAASTTATGRMMIIYAKRIIEEVYGDRVYETAMHGPVKCNAEYIYGDTDSVFFTFNLQNPVTGEKIRGKPALEMTIEIAQDAAKLCSQWLKPPMELSYEKTLMPFILLSKKRYVGMLYEEDPNKGKLKYMGLSLKRRDSCDYLKDVYGGILNILMKENDIKKATAFLNHSLLELIEGHVSMDKLAITKALRSDYKNPNQIGHKVLADRIGQRDPGNKPKPGDRMKFVFVVNNTPKALMGDKIETPEFIIENKLQIDYTHYITNQLMKPLQQLFGLALELMWETESTTSALKQLRAYKKEIEKIQNNYPDMEEFMKKKEKYCSTRVKALLFDDILTRIYNEKNKIRTLNAFFQPKK</sequence>
<dbReference type="GO" id="GO:0043625">
    <property type="term" value="C:delta DNA polymerase complex"/>
    <property type="evidence" value="ECO:0007669"/>
    <property type="project" value="TreeGrafter"/>
</dbReference>
<dbReference type="Gene3D" id="3.30.342.10">
    <property type="entry name" value="DNA Polymerase, chain B, domain 1"/>
    <property type="match status" value="1"/>
</dbReference>
<evidence type="ECO:0000259" key="10">
    <source>
        <dbReference type="Pfam" id="PF00136"/>
    </source>
</evidence>
<feature type="region of interest" description="Disordered" evidence="9">
    <location>
        <begin position="368"/>
        <end position="401"/>
    </location>
</feature>
<feature type="domain" description="DNA-directed DNA polymerase family B multifunctional" evidence="10">
    <location>
        <begin position="759"/>
        <end position="1250"/>
    </location>
</feature>
<evidence type="ECO:0000256" key="3">
    <source>
        <dbReference type="ARBA" id="ARBA00022679"/>
    </source>
</evidence>
<dbReference type="InterPro" id="IPR043502">
    <property type="entry name" value="DNA/RNA_pol_sf"/>
</dbReference>
<keyword evidence="5" id="KW-0239">DNA-directed DNA polymerase</keyword>
<dbReference type="GO" id="GO:0003887">
    <property type="term" value="F:DNA-directed DNA polymerase activity"/>
    <property type="evidence" value="ECO:0007669"/>
    <property type="project" value="UniProtKB-KW"/>
</dbReference>
<evidence type="ECO:0000256" key="2">
    <source>
        <dbReference type="ARBA" id="ARBA00012417"/>
    </source>
</evidence>
<comment type="catalytic activity">
    <reaction evidence="7">
        <text>DNA(n) + a 2'-deoxyribonucleoside 5'-triphosphate = DNA(n+1) + diphosphate</text>
        <dbReference type="Rhea" id="RHEA:22508"/>
        <dbReference type="Rhea" id="RHEA-COMP:17339"/>
        <dbReference type="Rhea" id="RHEA-COMP:17340"/>
        <dbReference type="ChEBI" id="CHEBI:33019"/>
        <dbReference type="ChEBI" id="CHEBI:61560"/>
        <dbReference type="ChEBI" id="CHEBI:173112"/>
        <dbReference type="EC" id="2.7.7.7"/>
    </reaction>
</comment>
<protein>
    <recommendedName>
        <fullName evidence="2">DNA-directed DNA polymerase</fullName>
        <ecNumber evidence="2">2.7.7.7</ecNumber>
    </recommendedName>
</protein>
<dbReference type="GO" id="GO:0006287">
    <property type="term" value="P:base-excision repair, gap-filling"/>
    <property type="evidence" value="ECO:0007669"/>
    <property type="project" value="TreeGrafter"/>
</dbReference>
<dbReference type="Gene3D" id="1.10.132.60">
    <property type="entry name" value="DNA polymerase family B, C-terminal domain"/>
    <property type="match status" value="1"/>
</dbReference>
<evidence type="ECO:0000256" key="4">
    <source>
        <dbReference type="ARBA" id="ARBA00022695"/>
    </source>
</evidence>
<dbReference type="SUPFAM" id="SSF56672">
    <property type="entry name" value="DNA/RNA polymerases"/>
    <property type="match status" value="1"/>
</dbReference>
<dbReference type="GO" id="GO:0000166">
    <property type="term" value="F:nucleotide binding"/>
    <property type="evidence" value="ECO:0007669"/>
    <property type="project" value="InterPro"/>
</dbReference>
<dbReference type="EC" id="2.7.7.7" evidence="2"/>
<dbReference type="InterPro" id="IPR012337">
    <property type="entry name" value="RNaseH-like_sf"/>
</dbReference>
<proteinExistence type="inferred from homology"/>
<name>A0A6C0HB36_9ZZZZ</name>
<dbReference type="EMBL" id="MN739921">
    <property type="protein sequence ID" value="QHT77719.1"/>
    <property type="molecule type" value="Genomic_DNA"/>
</dbReference>
<dbReference type="InterPro" id="IPR006134">
    <property type="entry name" value="DNA-dir_DNA_pol_B_multi_dom"/>
</dbReference>
<dbReference type="InterPro" id="IPR042087">
    <property type="entry name" value="DNA_pol_B_thumb"/>
</dbReference>
<dbReference type="InterPro" id="IPR023211">
    <property type="entry name" value="DNA_pol_palm_dom_sf"/>
</dbReference>
<evidence type="ECO:0000256" key="8">
    <source>
        <dbReference type="SAM" id="Coils"/>
    </source>
</evidence>
<evidence type="ECO:0000256" key="5">
    <source>
        <dbReference type="ARBA" id="ARBA00022932"/>
    </source>
</evidence>
<evidence type="ECO:0000256" key="1">
    <source>
        <dbReference type="ARBA" id="ARBA00005755"/>
    </source>
</evidence>
<dbReference type="GO" id="GO:0008296">
    <property type="term" value="F:3'-5'-DNA exonuclease activity"/>
    <property type="evidence" value="ECO:0007669"/>
    <property type="project" value="TreeGrafter"/>
</dbReference>
<evidence type="ECO:0000256" key="6">
    <source>
        <dbReference type="ARBA" id="ARBA00023125"/>
    </source>
</evidence>
<feature type="compositionally biased region" description="Acidic residues" evidence="9">
    <location>
        <begin position="376"/>
        <end position="387"/>
    </location>
</feature>
<evidence type="ECO:0000256" key="9">
    <source>
        <dbReference type="SAM" id="MobiDB-lite"/>
    </source>
</evidence>
<keyword evidence="8" id="KW-0175">Coiled coil</keyword>
<comment type="similarity">
    <text evidence="1">Belongs to the DNA polymerase type-B family.</text>
</comment>
<dbReference type="GO" id="GO:0006297">
    <property type="term" value="P:nucleotide-excision repair, DNA gap filling"/>
    <property type="evidence" value="ECO:0007669"/>
    <property type="project" value="TreeGrafter"/>
</dbReference>
<dbReference type="PANTHER" id="PTHR10322">
    <property type="entry name" value="DNA POLYMERASE CATALYTIC SUBUNIT"/>
    <property type="match status" value="1"/>
</dbReference>
<feature type="domain" description="DNA-directed DNA polymerase family B exonuclease" evidence="11">
    <location>
        <begin position="184"/>
        <end position="267"/>
    </location>
</feature>
<keyword evidence="6" id="KW-0238">DNA-binding</keyword>
<dbReference type="InterPro" id="IPR050240">
    <property type="entry name" value="DNA_pol_type-B"/>
</dbReference>
<evidence type="ECO:0000313" key="12">
    <source>
        <dbReference type="EMBL" id="QHT77719.1"/>
    </source>
</evidence>
<dbReference type="Pfam" id="PF00136">
    <property type="entry name" value="DNA_pol_B"/>
    <property type="match status" value="1"/>
</dbReference>